<accession>A0AAD6UHE9</accession>
<keyword evidence="3" id="KW-0539">Nucleus</keyword>
<gene>
    <name evidence="7" type="ORF">B0H15DRAFT_814794</name>
</gene>
<feature type="compositionally biased region" description="Gly residues" evidence="5">
    <location>
        <begin position="651"/>
        <end position="660"/>
    </location>
</feature>
<dbReference type="Proteomes" id="UP001222325">
    <property type="component" value="Unassembled WGS sequence"/>
</dbReference>
<evidence type="ECO:0000256" key="2">
    <source>
        <dbReference type="ARBA" id="ARBA00022763"/>
    </source>
</evidence>
<keyword evidence="2" id="KW-0227">DNA damage</keyword>
<organism evidence="7 8">
    <name type="scientific">Mycena belliarum</name>
    <dbReference type="NCBI Taxonomy" id="1033014"/>
    <lineage>
        <taxon>Eukaryota</taxon>
        <taxon>Fungi</taxon>
        <taxon>Dikarya</taxon>
        <taxon>Basidiomycota</taxon>
        <taxon>Agaricomycotina</taxon>
        <taxon>Agaricomycetes</taxon>
        <taxon>Agaricomycetidae</taxon>
        <taxon>Agaricales</taxon>
        <taxon>Marasmiineae</taxon>
        <taxon>Mycenaceae</taxon>
        <taxon>Mycena</taxon>
    </lineage>
</organism>
<keyword evidence="4" id="KW-0175">Coiled coil</keyword>
<sequence length="660" mass="73661">MPAYSGAELRTRDKAIEERHRKELAVADAKAQRLRYAYDGRSNELHAYKKLGNDVAEKLGFSSLDEIQTFLDIADEQVPYKDLADRVEALKAEVALERRDNEDLRDELEYMREERDLLRVALDQAESARLSQTTGQALAQELVELRTRLYAAQDKAHRSQIYFKERFATWKAFKVWMQEKEEEFKVKTKGMRTAEKTRHREALYVKEGRKLKEVGLESDEDPDNEMGLPETPFLMIKPPSSVPQGPASSPTVVPSNTPAIREGGDKLPKTPASSSTRTPLQFESIGISRPSIANQRSPPSSLAAPSKLCEIIDLSNDVIDSSQTEDDSQDWATIIGHLPKKPVNSQENDVTLVSIPPTISKTAKNLKLPAPHPTLPPRPDFPQFGGGDSQKKLPKKQRHSDAFPAAVLKASSDAEEERPRKMRRFSSPVRAPLAPIFTRGLRTSKEGVSPRRGRENWMGPLERRAAAKAGENMPTSTPANTCASKALTDYSAFKGRGRYGKASATGKDTINESYAIDPAQNSGRDFQYDAVVRGKDDRRRMAGGDCECCRDYYEAIGPLPSRLQPPLWRSPPASPEKAAGARPCRRADAGREDITAHKQAISRHRHNWARASTPPSYWHIGFPTTQEAESINEKAARMHSQKRHDVEAEAAGGGRYYKTK</sequence>
<feature type="compositionally biased region" description="Polar residues" evidence="5">
    <location>
        <begin position="242"/>
        <end position="258"/>
    </location>
</feature>
<name>A0AAD6UHE9_9AGAR</name>
<dbReference type="EMBL" id="JARJCN010000003">
    <property type="protein sequence ID" value="KAJ7102473.1"/>
    <property type="molecule type" value="Genomic_DNA"/>
</dbReference>
<keyword evidence="8" id="KW-1185">Reference proteome</keyword>
<evidence type="ECO:0000259" key="6">
    <source>
        <dbReference type="Pfam" id="PF08573"/>
    </source>
</evidence>
<dbReference type="InterPro" id="IPR033316">
    <property type="entry name" value="RBBP8-like"/>
</dbReference>
<comment type="subcellular location">
    <subcellularLocation>
        <location evidence="1">Nucleus</location>
    </subcellularLocation>
</comment>
<feature type="compositionally biased region" description="Basic and acidic residues" evidence="5">
    <location>
        <begin position="585"/>
        <end position="596"/>
    </location>
</feature>
<dbReference type="PANTHER" id="PTHR15107">
    <property type="entry name" value="RETINOBLASTOMA BINDING PROTEIN 8"/>
    <property type="match status" value="1"/>
</dbReference>
<feature type="region of interest" description="Disordered" evidence="5">
    <location>
        <begin position="363"/>
        <end position="460"/>
    </location>
</feature>
<dbReference type="GO" id="GO:0005634">
    <property type="term" value="C:nucleus"/>
    <property type="evidence" value="ECO:0007669"/>
    <property type="project" value="UniProtKB-SubCell"/>
</dbReference>
<feature type="region of interest" description="Disordered" evidence="5">
    <location>
        <begin position="563"/>
        <end position="660"/>
    </location>
</feature>
<protein>
    <recommendedName>
        <fullName evidence="6">DNA endonuclease activator Ctp1 C-terminal domain-containing protein</fullName>
    </recommendedName>
</protein>
<dbReference type="PANTHER" id="PTHR15107:SF0">
    <property type="entry name" value="DNA ENDONUCLEASE ACTIVATOR CTP1 C-TERMINAL DOMAIN-CONTAINING PROTEIN"/>
    <property type="match status" value="1"/>
</dbReference>
<comment type="caution">
    <text evidence="7">The sequence shown here is derived from an EMBL/GenBank/DDBJ whole genome shotgun (WGS) entry which is preliminary data.</text>
</comment>
<feature type="compositionally biased region" description="Pro residues" evidence="5">
    <location>
        <begin position="370"/>
        <end position="380"/>
    </location>
</feature>
<evidence type="ECO:0000313" key="7">
    <source>
        <dbReference type="EMBL" id="KAJ7102473.1"/>
    </source>
</evidence>
<evidence type="ECO:0000256" key="1">
    <source>
        <dbReference type="ARBA" id="ARBA00004123"/>
    </source>
</evidence>
<reference evidence="7" key="1">
    <citation type="submission" date="2023-03" db="EMBL/GenBank/DDBJ databases">
        <title>Massive genome expansion in bonnet fungi (Mycena s.s.) driven by repeated elements and novel gene families across ecological guilds.</title>
        <authorList>
            <consortium name="Lawrence Berkeley National Laboratory"/>
            <person name="Harder C.B."/>
            <person name="Miyauchi S."/>
            <person name="Viragh M."/>
            <person name="Kuo A."/>
            <person name="Thoen E."/>
            <person name="Andreopoulos B."/>
            <person name="Lu D."/>
            <person name="Skrede I."/>
            <person name="Drula E."/>
            <person name="Henrissat B."/>
            <person name="Morin E."/>
            <person name="Kohler A."/>
            <person name="Barry K."/>
            <person name="LaButti K."/>
            <person name="Morin E."/>
            <person name="Salamov A."/>
            <person name="Lipzen A."/>
            <person name="Mereny Z."/>
            <person name="Hegedus B."/>
            <person name="Baldrian P."/>
            <person name="Stursova M."/>
            <person name="Weitz H."/>
            <person name="Taylor A."/>
            <person name="Grigoriev I.V."/>
            <person name="Nagy L.G."/>
            <person name="Martin F."/>
            <person name="Kauserud H."/>
        </authorList>
    </citation>
    <scope>NUCLEOTIDE SEQUENCE</scope>
    <source>
        <strain evidence="7">CBHHK173m</strain>
    </source>
</reference>
<proteinExistence type="predicted"/>
<dbReference type="Pfam" id="PF08573">
    <property type="entry name" value="SAE2"/>
    <property type="match status" value="1"/>
</dbReference>
<dbReference type="GO" id="GO:0010792">
    <property type="term" value="P:DNA double-strand break processing involved in repair via single-strand annealing"/>
    <property type="evidence" value="ECO:0007669"/>
    <property type="project" value="TreeGrafter"/>
</dbReference>
<dbReference type="InterPro" id="IPR013882">
    <property type="entry name" value="Ctp1_C"/>
</dbReference>
<evidence type="ECO:0000256" key="4">
    <source>
        <dbReference type="SAM" id="Coils"/>
    </source>
</evidence>
<evidence type="ECO:0000256" key="5">
    <source>
        <dbReference type="SAM" id="MobiDB-lite"/>
    </source>
</evidence>
<dbReference type="AlphaFoldDB" id="A0AAD6UHE9"/>
<feature type="coiled-coil region" evidence="4">
    <location>
        <begin position="80"/>
        <end position="128"/>
    </location>
</feature>
<feature type="compositionally biased region" description="Basic and acidic residues" evidence="5">
    <location>
        <begin position="443"/>
        <end position="460"/>
    </location>
</feature>
<evidence type="ECO:0000256" key="3">
    <source>
        <dbReference type="ARBA" id="ARBA00023242"/>
    </source>
</evidence>
<evidence type="ECO:0000313" key="8">
    <source>
        <dbReference type="Proteomes" id="UP001222325"/>
    </source>
</evidence>
<dbReference type="GO" id="GO:0003684">
    <property type="term" value="F:damaged DNA binding"/>
    <property type="evidence" value="ECO:0007669"/>
    <property type="project" value="TreeGrafter"/>
</dbReference>
<feature type="region of interest" description="Disordered" evidence="5">
    <location>
        <begin position="238"/>
        <end position="278"/>
    </location>
</feature>
<feature type="domain" description="DNA endonuclease activator Ctp1 C-terminal" evidence="6">
    <location>
        <begin position="527"/>
        <end position="627"/>
    </location>
</feature>